<dbReference type="AlphaFoldDB" id="E3KVF1"/>
<dbReference type="EMBL" id="DS178312">
    <property type="protein sequence ID" value="EFP88246.1"/>
    <property type="molecule type" value="Genomic_DNA"/>
</dbReference>
<reference key="1">
    <citation type="submission" date="2007-01" db="EMBL/GenBank/DDBJ databases">
        <title>The Genome Sequence of Puccinia graminis f. sp. tritici Strain CRL 75-36-700-3.</title>
        <authorList>
            <consortium name="The Broad Institute Genome Sequencing Platform"/>
            <person name="Birren B."/>
            <person name="Lander E."/>
            <person name="Galagan J."/>
            <person name="Nusbaum C."/>
            <person name="Devon K."/>
            <person name="Cuomo C."/>
            <person name="Jaffe D."/>
            <person name="Butler J."/>
            <person name="Alvarez P."/>
            <person name="Gnerre S."/>
            <person name="Grabherr M."/>
            <person name="Mauceli E."/>
            <person name="Brockman W."/>
            <person name="Young S."/>
            <person name="LaButti K."/>
            <person name="Sykes S."/>
            <person name="DeCaprio D."/>
            <person name="Crawford M."/>
            <person name="Koehrsen M."/>
            <person name="Engels R."/>
            <person name="Montgomery P."/>
            <person name="Pearson M."/>
            <person name="Howarth C."/>
            <person name="Larson L."/>
            <person name="White J."/>
            <person name="Zeng Q."/>
            <person name="Kodira C."/>
            <person name="Yandava C."/>
            <person name="Alvarado L."/>
            <person name="O'Leary S."/>
            <person name="Szabo L."/>
            <person name="Dean R."/>
            <person name="Schein J."/>
        </authorList>
    </citation>
    <scope>NUCLEOTIDE SEQUENCE</scope>
    <source>
        <strain>CRL 75-36-700-3</strain>
    </source>
</reference>
<accession>E3KVF1</accession>
<proteinExistence type="predicted"/>
<protein>
    <submittedName>
        <fullName evidence="2">Uncharacterized protein</fullName>
    </submittedName>
</protein>
<dbReference type="HOGENOM" id="CLU_792589_0_0_1"/>
<keyword evidence="3" id="KW-1185">Reference proteome</keyword>
<name>E3KVF1_PUCGT</name>
<evidence type="ECO:0000313" key="3">
    <source>
        <dbReference type="Proteomes" id="UP000008783"/>
    </source>
</evidence>
<dbReference type="OrthoDB" id="10279445at2759"/>
<dbReference type="KEGG" id="pgr:PGTG_14330"/>
<evidence type="ECO:0000313" key="2">
    <source>
        <dbReference type="EMBL" id="EFP88246.1"/>
    </source>
</evidence>
<evidence type="ECO:0000256" key="1">
    <source>
        <dbReference type="SAM" id="MobiDB-lite"/>
    </source>
</evidence>
<dbReference type="VEuPathDB" id="FungiDB:PGTG_14330"/>
<feature type="region of interest" description="Disordered" evidence="1">
    <location>
        <begin position="42"/>
        <end position="132"/>
    </location>
</feature>
<dbReference type="InParanoid" id="E3KVF1"/>
<organism evidence="2 3">
    <name type="scientific">Puccinia graminis f. sp. tritici (strain CRL 75-36-700-3 / race SCCL)</name>
    <name type="common">Black stem rust fungus</name>
    <dbReference type="NCBI Taxonomy" id="418459"/>
    <lineage>
        <taxon>Eukaryota</taxon>
        <taxon>Fungi</taxon>
        <taxon>Dikarya</taxon>
        <taxon>Basidiomycota</taxon>
        <taxon>Pucciniomycotina</taxon>
        <taxon>Pucciniomycetes</taxon>
        <taxon>Pucciniales</taxon>
        <taxon>Pucciniaceae</taxon>
        <taxon>Puccinia</taxon>
    </lineage>
</organism>
<dbReference type="GeneID" id="10535556"/>
<feature type="compositionally biased region" description="Basic and acidic residues" evidence="1">
    <location>
        <begin position="113"/>
        <end position="132"/>
    </location>
</feature>
<reference evidence="3" key="2">
    <citation type="journal article" date="2011" name="Proc. Natl. Acad. Sci. U.S.A.">
        <title>Obligate biotrophy features unraveled by the genomic analysis of rust fungi.</title>
        <authorList>
            <person name="Duplessis S."/>
            <person name="Cuomo C.A."/>
            <person name="Lin Y.-C."/>
            <person name="Aerts A."/>
            <person name="Tisserant E."/>
            <person name="Veneault-Fourrey C."/>
            <person name="Joly D.L."/>
            <person name="Hacquard S."/>
            <person name="Amselem J."/>
            <person name="Cantarel B.L."/>
            <person name="Chiu R."/>
            <person name="Coutinho P.M."/>
            <person name="Feau N."/>
            <person name="Field M."/>
            <person name="Frey P."/>
            <person name="Gelhaye E."/>
            <person name="Goldberg J."/>
            <person name="Grabherr M.G."/>
            <person name="Kodira C.D."/>
            <person name="Kohler A."/>
            <person name="Kuees U."/>
            <person name="Lindquist E.A."/>
            <person name="Lucas S.M."/>
            <person name="Mago R."/>
            <person name="Mauceli E."/>
            <person name="Morin E."/>
            <person name="Murat C."/>
            <person name="Pangilinan J.L."/>
            <person name="Park R."/>
            <person name="Pearson M."/>
            <person name="Quesneville H."/>
            <person name="Rouhier N."/>
            <person name="Sakthikumar S."/>
            <person name="Salamov A.A."/>
            <person name="Schmutz J."/>
            <person name="Selles B."/>
            <person name="Shapiro H."/>
            <person name="Tanguay P."/>
            <person name="Tuskan G.A."/>
            <person name="Henrissat B."/>
            <person name="Van de Peer Y."/>
            <person name="Rouze P."/>
            <person name="Ellis J.G."/>
            <person name="Dodds P.N."/>
            <person name="Schein J.E."/>
            <person name="Zhong S."/>
            <person name="Hamelin R.C."/>
            <person name="Grigoriev I.V."/>
            <person name="Szabo L.J."/>
            <person name="Martin F."/>
        </authorList>
    </citation>
    <scope>NUCLEOTIDE SEQUENCE [LARGE SCALE GENOMIC DNA]</scope>
    <source>
        <strain evidence="3">CRL 75-36-700-3 / race SCCL</strain>
    </source>
</reference>
<feature type="compositionally biased region" description="Polar residues" evidence="1">
    <location>
        <begin position="42"/>
        <end position="90"/>
    </location>
</feature>
<sequence>MKLCNRQLAFFATITTCTAMNKSLQGSRDLTSHLNGNTGVSITAPQVMDGSNLNAGSSPVQKSQFGHMTNASPSLPSRASRGSNLQTYSSGEVHHRPNLVPLETHIQTPSNKRNREDELFNNHPESRKPPETLDLLRDFGKNSAAGSPANAFETPRKAILSHRTMQTDGIQPPIQKEREGRFLSIDPTHTPHSYLKNLEDQLRSSVIKPMQMTPEASFRLDEMLKQTSYSDGTKQSDRTLVQIENVMEPKDTATEIVTISQSVNVIKGQTSTGDRLLRLEFAHEILRTHDPLLEDERIIEEIKKLNENSKIVIVESNFKNASDIIRNCNLMMKRDGPIELRNDWHNFSQD</sequence>
<dbReference type="Proteomes" id="UP000008783">
    <property type="component" value="Unassembled WGS sequence"/>
</dbReference>
<gene>
    <name evidence="2" type="ORF">PGTG_14330</name>
</gene>
<dbReference type="RefSeq" id="XP_003332665.1">
    <property type="nucleotide sequence ID" value="XM_003332617.1"/>
</dbReference>